<evidence type="ECO:0000259" key="11">
    <source>
        <dbReference type="PROSITE" id="PS50222"/>
    </source>
</evidence>
<evidence type="ECO:0000256" key="3">
    <source>
        <dbReference type="ARBA" id="ARBA00022692"/>
    </source>
</evidence>
<dbReference type="PROSITE" id="PS50222">
    <property type="entry name" value="EF_HAND_2"/>
    <property type="match status" value="1"/>
</dbReference>
<dbReference type="InterPro" id="IPR017871">
    <property type="entry name" value="ABC_transporter-like_CS"/>
</dbReference>
<proteinExistence type="predicted"/>
<feature type="domain" description="ABC transporter" evidence="12">
    <location>
        <begin position="194"/>
        <end position="435"/>
    </location>
</feature>
<dbReference type="InterPro" id="IPR003593">
    <property type="entry name" value="AAA+_ATPase"/>
</dbReference>
<dbReference type="GO" id="GO:0005509">
    <property type="term" value="F:calcium ion binding"/>
    <property type="evidence" value="ECO:0007669"/>
    <property type="project" value="InterPro"/>
</dbReference>
<feature type="transmembrane region" description="Helical" evidence="10">
    <location>
        <begin position="858"/>
        <end position="879"/>
    </location>
</feature>
<feature type="transmembrane region" description="Helical" evidence="10">
    <location>
        <begin position="740"/>
        <end position="761"/>
    </location>
</feature>
<feature type="transmembrane region" description="Helical" evidence="10">
    <location>
        <begin position="768"/>
        <end position="785"/>
    </location>
</feature>
<dbReference type="GO" id="GO:0016887">
    <property type="term" value="F:ATP hydrolysis activity"/>
    <property type="evidence" value="ECO:0007669"/>
    <property type="project" value="InterPro"/>
</dbReference>
<dbReference type="PROSITE" id="PS50893">
    <property type="entry name" value="ABC_TRANSPORTER_2"/>
    <property type="match status" value="1"/>
</dbReference>
<dbReference type="CDD" id="cd03213">
    <property type="entry name" value="ABCG_EPDR"/>
    <property type="match status" value="1"/>
</dbReference>
<dbReference type="Gene3D" id="3.40.50.300">
    <property type="entry name" value="P-loop containing nucleotide triphosphate hydrolases"/>
    <property type="match status" value="1"/>
</dbReference>
<feature type="region of interest" description="Disordered" evidence="9">
    <location>
        <begin position="567"/>
        <end position="587"/>
    </location>
</feature>
<dbReference type="InterPro" id="IPR002048">
    <property type="entry name" value="EF_hand_dom"/>
</dbReference>
<feature type="transmembrane region" description="Helical" evidence="10">
    <location>
        <begin position="630"/>
        <end position="649"/>
    </location>
</feature>
<dbReference type="FunFam" id="3.40.50.300:FF:000367">
    <property type="entry name" value="ABC transporter G family member 24"/>
    <property type="match status" value="1"/>
</dbReference>
<evidence type="ECO:0000256" key="4">
    <source>
        <dbReference type="ARBA" id="ARBA00022741"/>
    </source>
</evidence>
<evidence type="ECO:0000256" key="9">
    <source>
        <dbReference type="SAM" id="MobiDB-lite"/>
    </source>
</evidence>
<dbReference type="SMART" id="SM00382">
    <property type="entry name" value="AAA"/>
    <property type="match status" value="1"/>
</dbReference>
<keyword evidence="4" id="KW-0547">Nucleotide-binding</keyword>
<comment type="subcellular location">
    <subcellularLocation>
        <location evidence="1">Membrane</location>
        <topology evidence="1">Multi-pass membrane protein</topology>
    </subcellularLocation>
</comment>
<dbReference type="InterPro" id="IPR011992">
    <property type="entry name" value="EF-hand-dom_pair"/>
</dbReference>
<dbReference type="SUPFAM" id="SSF47473">
    <property type="entry name" value="EF-hand"/>
    <property type="match status" value="1"/>
</dbReference>
<evidence type="ECO:0000256" key="10">
    <source>
        <dbReference type="SAM" id="Phobius"/>
    </source>
</evidence>
<dbReference type="InterPro" id="IPR003439">
    <property type="entry name" value="ABC_transporter-like_ATP-bd"/>
</dbReference>
<dbReference type="InterPro" id="IPR043926">
    <property type="entry name" value="ABCG_dom"/>
</dbReference>
<dbReference type="GO" id="GO:0140359">
    <property type="term" value="F:ABC-type transporter activity"/>
    <property type="evidence" value="ECO:0007669"/>
    <property type="project" value="InterPro"/>
</dbReference>
<keyword evidence="5" id="KW-0106">Calcium</keyword>
<evidence type="ECO:0000256" key="1">
    <source>
        <dbReference type="ARBA" id="ARBA00004141"/>
    </source>
</evidence>
<feature type="compositionally biased region" description="Acidic residues" evidence="9">
    <location>
        <begin position="570"/>
        <end position="587"/>
    </location>
</feature>
<keyword evidence="2" id="KW-0813">Transport</keyword>
<evidence type="ECO:0000256" key="2">
    <source>
        <dbReference type="ARBA" id="ARBA00022448"/>
    </source>
</evidence>
<accession>A0A7S4Q4T2</accession>
<dbReference type="InterPro" id="IPR050352">
    <property type="entry name" value="ABCG_transporters"/>
</dbReference>
<dbReference type="GO" id="GO:0005524">
    <property type="term" value="F:ATP binding"/>
    <property type="evidence" value="ECO:0007669"/>
    <property type="project" value="UniProtKB-KW"/>
</dbReference>
<dbReference type="EMBL" id="HBNR01018232">
    <property type="protein sequence ID" value="CAE4572438.1"/>
    <property type="molecule type" value="Transcribed_RNA"/>
</dbReference>
<keyword evidence="6" id="KW-0067">ATP-binding</keyword>
<keyword evidence="8 10" id="KW-0472">Membrane</keyword>
<dbReference type="GO" id="GO:0016020">
    <property type="term" value="C:membrane"/>
    <property type="evidence" value="ECO:0007669"/>
    <property type="project" value="UniProtKB-SubCell"/>
</dbReference>
<evidence type="ECO:0000313" key="13">
    <source>
        <dbReference type="EMBL" id="CAE4572438.1"/>
    </source>
</evidence>
<evidence type="ECO:0000256" key="5">
    <source>
        <dbReference type="ARBA" id="ARBA00022837"/>
    </source>
</evidence>
<dbReference type="Pfam" id="PF19055">
    <property type="entry name" value="ABC2_membrane_7"/>
    <property type="match status" value="2"/>
</dbReference>
<organism evidence="13">
    <name type="scientific">Alexandrium monilatum</name>
    <dbReference type="NCBI Taxonomy" id="311494"/>
    <lineage>
        <taxon>Eukaryota</taxon>
        <taxon>Sar</taxon>
        <taxon>Alveolata</taxon>
        <taxon>Dinophyceae</taxon>
        <taxon>Gonyaulacales</taxon>
        <taxon>Pyrocystaceae</taxon>
        <taxon>Alexandrium</taxon>
    </lineage>
</organism>
<sequence length="885" mass="97487">MPLPTLPPPPPLPTVAPVMPPAGLPAGMTMPPGGLPPGVTMPPGGVPPGAAMPPGVTMPPGGLPPGVTMPPGGANASQTCPCMPGGAGAAAGAAAISRAANATVDELSEETSWEFAQKNWVLLLCIFIEVVVVIGLYLVHRNWKRKQEERAHKGGVSNKSEAYAQSIVKHFLPSVQVQKYRFRGLRPKAATLSVAFEDLGLKLHNGSSVLAGVTGEFRAGQLCAIMGPSGAGKTTFMNVLCGKAAYGEMTGKVLINGTEGSISDYKQVMGFVPQDDIVHENLTVSEQINFSARLRGPKGMRRSRCLNITEDVLNVMQLENIRNSIVGSVESRGISGGQRKRVNIGLELAADPTILFLDEPTSGLDATSSLTIVQSLQRLTTLGMTAIMVIHQPRYSLFTLFEDVLLLGKGGRTVYLGPSLGAKPYFEHIGFSMPANENPADWFMDVISGEIENKSIAKFQPSMLFDLWDKHDFSPARLTERRRAWTMQDDRASLGRALEEEWNLIDVDENGVLDESELLKLLARCEGSKPNEEVVQELFASMSGPDNEVVTKEEFLDYLMGLQDTVTRENEDDSSEESDSDASDESEAMFRLKVARAKPKEHMYPVRKSFPEQFCILFNRRLIQWWRNNAERMIFLGAVMVAAVVLGIMDRVICKEPRWAAAPYLNLHTALALLTSVFCLRTFGSDRPLFWRESASGLSVMAFFLARVLVNFVDLMLQCFLLAAVYYFIRQSTLDFGDFFVPFVLVTFASSGVGYLLSVTLPPQHGPFVAALISFVSCGLLGHPLRVKQMLDGNYLEMTMDFTSITRWTVAMAFLKDLDFNRPHNLTFKDEAELAELEKTYRDEPMWQDRLGYWDTSILFLVSMGVALYAATFLGLRFLNRGKQM</sequence>
<dbReference type="Gene3D" id="1.10.238.10">
    <property type="entry name" value="EF-hand"/>
    <property type="match status" value="1"/>
</dbReference>
<feature type="transmembrane region" description="Helical" evidence="10">
    <location>
        <begin position="704"/>
        <end position="728"/>
    </location>
</feature>
<keyword evidence="3 10" id="KW-0812">Transmembrane</keyword>
<dbReference type="AlphaFoldDB" id="A0A7S4Q4T2"/>
<dbReference type="PROSITE" id="PS00211">
    <property type="entry name" value="ABC_TRANSPORTER_1"/>
    <property type="match status" value="1"/>
</dbReference>
<evidence type="ECO:0000259" key="12">
    <source>
        <dbReference type="PROSITE" id="PS50893"/>
    </source>
</evidence>
<dbReference type="InterPro" id="IPR018247">
    <property type="entry name" value="EF_Hand_1_Ca_BS"/>
</dbReference>
<feature type="transmembrane region" description="Helical" evidence="10">
    <location>
        <begin position="120"/>
        <end position="139"/>
    </location>
</feature>
<evidence type="ECO:0000256" key="7">
    <source>
        <dbReference type="ARBA" id="ARBA00022989"/>
    </source>
</evidence>
<protein>
    <recommendedName>
        <fullName evidence="14">Calmodulin</fullName>
    </recommendedName>
</protein>
<keyword evidence="7 10" id="KW-1133">Transmembrane helix</keyword>
<feature type="domain" description="EF-hand" evidence="11">
    <location>
        <begin position="493"/>
        <end position="528"/>
    </location>
</feature>
<name>A0A7S4Q4T2_9DINO</name>
<dbReference type="SUPFAM" id="SSF52540">
    <property type="entry name" value="P-loop containing nucleoside triphosphate hydrolases"/>
    <property type="match status" value="1"/>
</dbReference>
<reference evidence="13" key="1">
    <citation type="submission" date="2021-01" db="EMBL/GenBank/DDBJ databases">
        <authorList>
            <person name="Corre E."/>
            <person name="Pelletier E."/>
            <person name="Niang G."/>
            <person name="Scheremetjew M."/>
            <person name="Finn R."/>
            <person name="Kale V."/>
            <person name="Holt S."/>
            <person name="Cochrane G."/>
            <person name="Meng A."/>
            <person name="Brown T."/>
            <person name="Cohen L."/>
        </authorList>
    </citation>
    <scope>NUCLEOTIDE SEQUENCE</scope>
    <source>
        <strain evidence="13">CCMP3105</strain>
    </source>
</reference>
<dbReference type="InterPro" id="IPR027417">
    <property type="entry name" value="P-loop_NTPase"/>
</dbReference>
<evidence type="ECO:0000256" key="6">
    <source>
        <dbReference type="ARBA" id="ARBA00022840"/>
    </source>
</evidence>
<evidence type="ECO:0000256" key="8">
    <source>
        <dbReference type="ARBA" id="ARBA00023136"/>
    </source>
</evidence>
<dbReference type="Pfam" id="PF00005">
    <property type="entry name" value="ABC_tran"/>
    <property type="match status" value="1"/>
</dbReference>
<gene>
    <name evidence="13" type="ORF">AMON00008_LOCUS12057</name>
</gene>
<dbReference type="Pfam" id="PF13499">
    <property type="entry name" value="EF-hand_7"/>
    <property type="match status" value="1"/>
</dbReference>
<dbReference type="PANTHER" id="PTHR48041:SF91">
    <property type="entry name" value="ABC TRANSPORTER G FAMILY MEMBER 28"/>
    <property type="match status" value="1"/>
</dbReference>
<feature type="transmembrane region" description="Helical" evidence="10">
    <location>
        <begin position="661"/>
        <end position="683"/>
    </location>
</feature>
<dbReference type="PROSITE" id="PS00018">
    <property type="entry name" value="EF_HAND_1"/>
    <property type="match status" value="1"/>
</dbReference>
<dbReference type="PANTHER" id="PTHR48041">
    <property type="entry name" value="ABC TRANSPORTER G FAMILY MEMBER 28"/>
    <property type="match status" value="1"/>
</dbReference>
<evidence type="ECO:0008006" key="14">
    <source>
        <dbReference type="Google" id="ProtNLM"/>
    </source>
</evidence>